<organism evidence="1">
    <name type="scientific">bioreactor metagenome</name>
    <dbReference type="NCBI Taxonomy" id="1076179"/>
    <lineage>
        <taxon>unclassified sequences</taxon>
        <taxon>metagenomes</taxon>
        <taxon>ecological metagenomes</taxon>
    </lineage>
</organism>
<accession>A0A645GUD2</accession>
<dbReference type="InterPro" id="IPR018755">
    <property type="entry name" value="Phage_Mu_Gp48"/>
</dbReference>
<proteinExistence type="predicted"/>
<gene>
    <name evidence="1" type="ORF">SDC9_174682</name>
</gene>
<name>A0A645GUD2_9ZZZZ</name>
<dbReference type="Pfam" id="PF10076">
    <property type="entry name" value="Phage_Mu_Gp48"/>
    <property type="match status" value="1"/>
</dbReference>
<dbReference type="EMBL" id="VSSQ01077073">
    <property type="protein sequence ID" value="MPN27253.1"/>
    <property type="molecule type" value="Genomic_DNA"/>
</dbReference>
<evidence type="ECO:0000313" key="1">
    <source>
        <dbReference type="EMBL" id="MPN27253.1"/>
    </source>
</evidence>
<comment type="caution">
    <text evidence="1">The sequence shown here is derived from an EMBL/GenBank/DDBJ whole genome shotgun (WGS) entry which is preliminary data.</text>
</comment>
<protein>
    <submittedName>
        <fullName evidence="1">Uncharacterized protein</fullName>
    </submittedName>
</protein>
<reference evidence="1" key="1">
    <citation type="submission" date="2019-08" db="EMBL/GenBank/DDBJ databases">
        <authorList>
            <person name="Kucharzyk K."/>
            <person name="Murdoch R.W."/>
            <person name="Higgins S."/>
            <person name="Loffler F."/>
        </authorList>
    </citation>
    <scope>NUCLEOTIDE SEQUENCE</scope>
</reference>
<dbReference type="AlphaFoldDB" id="A0A645GUD2"/>
<sequence>MRGQGTTTIDMIKNVAESFVNGLVDIVEHNEENSFDVKMMSVKGIPPNMDDLITAVEEIKPAHLAYTIILLYNTHQYLKQFTHGQLSAFTHKQLREEDLS</sequence>